<gene>
    <name evidence="1" type="ORF">TNCV_3087521</name>
</gene>
<proteinExistence type="predicted"/>
<dbReference type="EMBL" id="BMAU01021178">
    <property type="protein sequence ID" value="GFX94523.1"/>
    <property type="molecule type" value="Genomic_DNA"/>
</dbReference>
<dbReference type="Proteomes" id="UP000887159">
    <property type="component" value="Unassembled WGS sequence"/>
</dbReference>
<accession>A0A8X6RGE8</accession>
<comment type="caution">
    <text evidence="1">The sequence shown here is derived from an EMBL/GenBank/DDBJ whole genome shotgun (WGS) entry which is preliminary data.</text>
</comment>
<evidence type="ECO:0000313" key="2">
    <source>
        <dbReference type="Proteomes" id="UP000887159"/>
    </source>
</evidence>
<sequence>MPSSWERSSDLTSICKHPVLTIAGLSSRSRVDNGPRNSDSCHCIVTVAVAKPQKKCSVRQRRHSEILI</sequence>
<reference evidence="1" key="1">
    <citation type="submission" date="2020-08" db="EMBL/GenBank/DDBJ databases">
        <title>Multicomponent nature underlies the extraordinary mechanical properties of spider dragline silk.</title>
        <authorList>
            <person name="Kono N."/>
            <person name="Nakamura H."/>
            <person name="Mori M."/>
            <person name="Yoshida Y."/>
            <person name="Ohtoshi R."/>
            <person name="Malay A.D."/>
            <person name="Moran D.A.P."/>
            <person name="Tomita M."/>
            <person name="Numata K."/>
            <person name="Arakawa K."/>
        </authorList>
    </citation>
    <scope>NUCLEOTIDE SEQUENCE</scope>
</reference>
<keyword evidence="2" id="KW-1185">Reference proteome</keyword>
<name>A0A8X6RGE8_TRICX</name>
<organism evidence="1 2">
    <name type="scientific">Trichonephila clavipes</name>
    <name type="common">Golden silk orbweaver</name>
    <name type="synonym">Nephila clavipes</name>
    <dbReference type="NCBI Taxonomy" id="2585209"/>
    <lineage>
        <taxon>Eukaryota</taxon>
        <taxon>Metazoa</taxon>
        <taxon>Ecdysozoa</taxon>
        <taxon>Arthropoda</taxon>
        <taxon>Chelicerata</taxon>
        <taxon>Arachnida</taxon>
        <taxon>Araneae</taxon>
        <taxon>Araneomorphae</taxon>
        <taxon>Entelegynae</taxon>
        <taxon>Araneoidea</taxon>
        <taxon>Nephilidae</taxon>
        <taxon>Trichonephila</taxon>
    </lineage>
</organism>
<protein>
    <submittedName>
        <fullName evidence="1">Uncharacterized protein</fullName>
    </submittedName>
</protein>
<evidence type="ECO:0000313" key="1">
    <source>
        <dbReference type="EMBL" id="GFX94523.1"/>
    </source>
</evidence>
<dbReference type="AlphaFoldDB" id="A0A8X6RGE8"/>